<gene>
    <name evidence="3" type="ordered locus">CNA06390</name>
</gene>
<feature type="compositionally biased region" description="Low complexity" evidence="1">
    <location>
        <begin position="678"/>
        <end position="692"/>
    </location>
</feature>
<reference evidence="3 4" key="1">
    <citation type="journal article" date="2005" name="Science">
        <title>The genome of the basidiomycetous yeast and human pathogen Cryptococcus neoformans.</title>
        <authorList>
            <person name="Loftus B.J."/>
            <person name="Fung E."/>
            <person name="Roncaglia P."/>
            <person name="Rowley D."/>
            <person name="Amedeo P."/>
            <person name="Bruno D."/>
            <person name="Vamathevan J."/>
            <person name="Miranda M."/>
            <person name="Anderson I.J."/>
            <person name="Fraser J.A."/>
            <person name="Allen J.E."/>
            <person name="Bosdet I.E."/>
            <person name="Brent M.R."/>
            <person name="Chiu R."/>
            <person name="Doering T.L."/>
            <person name="Donlin M.J."/>
            <person name="D'Souza C.A."/>
            <person name="Fox D.S."/>
            <person name="Grinberg V."/>
            <person name="Fu J."/>
            <person name="Fukushima M."/>
            <person name="Haas B.J."/>
            <person name="Huang J.C."/>
            <person name="Janbon G."/>
            <person name="Jones S.J."/>
            <person name="Koo H.L."/>
            <person name="Krzywinski M.I."/>
            <person name="Kwon-Chung J.K."/>
            <person name="Lengeler K.B."/>
            <person name="Maiti R."/>
            <person name="Marra M.A."/>
            <person name="Marra R.E."/>
            <person name="Mathewson C.A."/>
            <person name="Mitchell T.G."/>
            <person name="Pertea M."/>
            <person name="Riggs F.R."/>
            <person name="Salzberg S.L."/>
            <person name="Schein J.E."/>
            <person name="Shvartsbeyn A."/>
            <person name="Shin H."/>
            <person name="Shumway M."/>
            <person name="Specht C.A."/>
            <person name="Suh B.B."/>
            <person name="Tenney A."/>
            <person name="Utterback T.R."/>
            <person name="Wickes B.L."/>
            <person name="Wortman J.R."/>
            <person name="Wye N.H."/>
            <person name="Kronstad J.W."/>
            <person name="Lodge J.K."/>
            <person name="Heitman J."/>
            <person name="Davis R.W."/>
            <person name="Fraser C.M."/>
            <person name="Hyman R.W."/>
        </authorList>
    </citation>
    <scope>NUCLEOTIDE SEQUENCE [LARGE SCALE GENOMIC DNA]</scope>
    <source>
        <strain evidence="4">JEC21 / ATCC MYA-565</strain>
    </source>
</reference>
<dbReference type="GO" id="GO:0004407">
    <property type="term" value="F:histone deacetylase activity"/>
    <property type="evidence" value="ECO:0000318"/>
    <property type="project" value="GO_Central"/>
</dbReference>
<dbReference type="EMBL" id="AE017341">
    <property type="protein sequence ID" value="AAW41165.2"/>
    <property type="molecule type" value="Genomic_DNA"/>
</dbReference>
<name>Q5KNI3_CRYD1</name>
<evidence type="ECO:0000256" key="1">
    <source>
        <dbReference type="SAM" id="MobiDB-lite"/>
    </source>
</evidence>
<dbReference type="Pfam" id="PF00850">
    <property type="entry name" value="Hist_deacetyl"/>
    <property type="match status" value="1"/>
</dbReference>
<keyword evidence="4" id="KW-1185">Reference proteome</keyword>
<dbReference type="PANTHER" id="PTHR47558">
    <property type="entry name" value="HISTONE DEACETYLASE HOS3"/>
    <property type="match status" value="1"/>
</dbReference>
<evidence type="ECO:0000259" key="2">
    <source>
        <dbReference type="Pfam" id="PF00850"/>
    </source>
</evidence>
<dbReference type="InterPro" id="IPR023696">
    <property type="entry name" value="Ureohydrolase_dom_sf"/>
</dbReference>
<dbReference type="OrthoDB" id="5232919at2759"/>
<dbReference type="HOGENOM" id="CLU_013370_2_1_1"/>
<dbReference type="RefSeq" id="XP_024511980.1">
    <property type="nucleotide sequence ID" value="XM_024656342.1"/>
</dbReference>
<dbReference type="AlphaFoldDB" id="Q5KNI3"/>
<protein>
    <submittedName>
        <fullName evidence="3">Histone deacetylase, putative</fullName>
    </submittedName>
</protein>
<dbReference type="InterPro" id="IPR037138">
    <property type="entry name" value="His_deacetylse_dom_sf"/>
</dbReference>
<dbReference type="PANTHER" id="PTHR47558:SF1">
    <property type="entry name" value="HISTONE DEACETYLASE HOS3"/>
    <property type="match status" value="1"/>
</dbReference>
<evidence type="ECO:0000313" key="4">
    <source>
        <dbReference type="Proteomes" id="UP000002149"/>
    </source>
</evidence>
<dbReference type="PRINTS" id="PR01270">
    <property type="entry name" value="HDASUPER"/>
</dbReference>
<dbReference type="eggNOG" id="KOG1343">
    <property type="taxonomic scope" value="Eukaryota"/>
</dbReference>
<dbReference type="InterPro" id="IPR053244">
    <property type="entry name" value="HDAC_HD_type_1"/>
</dbReference>
<dbReference type="InParanoid" id="Q5KNI3"/>
<feature type="region of interest" description="Disordered" evidence="1">
    <location>
        <begin position="619"/>
        <end position="638"/>
    </location>
</feature>
<dbReference type="Proteomes" id="UP000002149">
    <property type="component" value="Chromosome 1"/>
</dbReference>
<sequence>MSPADGPLGLFVQPACLQHRYIRHPNAAHVFERPERLRAVLLGVAAAVARLEQAAPAPQPPHDLASLLSSLSLLSRAQPTAQLHLVPAPPPPPRPGSVLLHHPAVQLAHSPVPEAPFPYIGPGSTGPSGAGFPSSGYLRDLVKWANEAAERIKQTGCEIPDGLGLNPGDLYLGPGSIVAIEGAIQTVCQAVDHVVQKTKQVPVKEEPSTPPVEGPADALFTKAFCAIRPPGHHCGEDAPSGFCYVNNVVIGALHGYLQHDIDRAIIIDFDLHHGNGTQALIMPLNAASYADDLQVKAGKPPITGQGGRRRRGWKAFYGSVHDIYSYPCEDGDLDLIRDASISLAAHGQYIENIHLKPYSSEADFYDRIYPLYLALLDKAKVFMEQTEADPERTIVFISAGFDACEWEHQGMQRHDRRVPVSFYSRYTRDIAAFADKYTEGKVVSVLEGGYSDRALTSAAMGHIVGMRGSLPEGCDEWWAEKELISLEKATKKKRGGKLAPLPAEFASQPHLSRTHSLLAHFEGTTCPDSVGSTATNTPMGTTRMTLRDRKKADESGAASIDNTPGYGGAKRGNRARAAAGGVTPAPSKLKIPSQPTDTGTFSVNPESSTVLPFHIDTAPTTDETLGAQSSVKTDVGGENEMGDWIEQAVKDMTKMSLGESASTPKVQESKSKSPSPPSIQTTPTTTSLPKIILRIPARPTTTTDTAERPDPVLPPQQSCQPRLDAETQARPPPLETVAYSPTATPTELLHHISGGH</sequence>
<dbReference type="GeneID" id="3253683"/>
<evidence type="ECO:0000313" key="3">
    <source>
        <dbReference type="EMBL" id="AAW41165.2"/>
    </source>
</evidence>
<feature type="compositionally biased region" description="Polar residues" evidence="1">
    <location>
        <begin position="619"/>
        <end position="632"/>
    </location>
</feature>
<feature type="domain" description="Histone deacetylase" evidence="2">
    <location>
        <begin position="136"/>
        <end position="462"/>
    </location>
</feature>
<feature type="compositionally biased region" description="Polar residues" evidence="1">
    <location>
        <begin position="593"/>
        <end position="604"/>
    </location>
</feature>
<proteinExistence type="predicted"/>
<organism evidence="3 4">
    <name type="scientific">Cryptococcus deneoformans (strain JEC21 / ATCC MYA-565)</name>
    <name type="common">Cryptococcus neoformans var. neoformans serotype D</name>
    <dbReference type="NCBI Taxonomy" id="214684"/>
    <lineage>
        <taxon>Eukaryota</taxon>
        <taxon>Fungi</taxon>
        <taxon>Dikarya</taxon>
        <taxon>Basidiomycota</taxon>
        <taxon>Agaricomycotina</taxon>
        <taxon>Tremellomycetes</taxon>
        <taxon>Tremellales</taxon>
        <taxon>Cryptococcaceae</taxon>
        <taxon>Cryptococcus</taxon>
        <taxon>Cryptococcus neoformans species complex</taxon>
    </lineage>
</organism>
<dbReference type="InterPro" id="IPR023801">
    <property type="entry name" value="His_deacetylse_dom"/>
</dbReference>
<feature type="region of interest" description="Disordered" evidence="1">
    <location>
        <begin position="657"/>
        <end position="756"/>
    </location>
</feature>
<dbReference type="VEuPathDB" id="FungiDB:CNA06390"/>
<dbReference type="PaxDb" id="214684-Q5KNI3"/>
<dbReference type="GO" id="GO:0010468">
    <property type="term" value="P:regulation of gene expression"/>
    <property type="evidence" value="ECO:0007669"/>
    <property type="project" value="UniProtKB-ARBA"/>
</dbReference>
<dbReference type="Gene3D" id="3.40.800.20">
    <property type="entry name" value="Histone deacetylase domain"/>
    <property type="match status" value="1"/>
</dbReference>
<dbReference type="InterPro" id="IPR000286">
    <property type="entry name" value="HDACs"/>
</dbReference>
<dbReference type="KEGG" id="cne:CNA06390"/>
<accession>Q5KNI3</accession>
<feature type="region of interest" description="Disordered" evidence="1">
    <location>
        <begin position="546"/>
        <end position="604"/>
    </location>
</feature>
<dbReference type="SUPFAM" id="SSF52768">
    <property type="entry name" value="Arginase/deacetylase"/>
    <property type="match status" value="1"/>
</dbReference>
<dbReference type="STRING" id="214684.Q5KNI3"/>